<dbReference type="AlphaFoldDB" id="A0A6M3KKD4"/>
<evidence type="ECO:0000313" key="2">
    <source>
        <dbReference type="EMBL" id="QJA82466.1"/>
    </source>
</evidence>
<proteinExistence type="predicted"/>
<name>A0A6M3KKD4_9ZZZZ</name>
<sequence length="351" mass="40352">MNVSPEGIPYVQTRVRQPLGLIEVIDRSPAAVEEHPEAVFVRAQGGRLIYRGDVDDLQGPTVQGGVRSLYTRVWMGLVPPNKREPAYCCVVGEEYEAHLPKNDRISAHLRPVWLLDEAHDMLVPRLLSRAASLKDLYLPYIDRFDLSGNLRRTDPDFRLLVWPEAELMEDILKPHYNLCVPPAAEDVNDSECRRRWPYWQARDHVVPPTMPPYKEDPERLHAIMDALMAPEMKTPDGREMFGHLPHCQVWSQGQWQTPHLCVAMVVAALQRYDWSERIDPELADEDYAAPLEEEEEEERRAMAQYTEQEEAELYMALGPAHMALIESHGLDNYRKMMSGEQAMPPGEVWLP</sequence>
<gene>
    <name evidence="2" type="ORF">MM415A00402_0019</name>
    <name evidence="1" type="ORF">MM415B00534_0019</name>
    <name evidence="3" type="ORF">TM448B00727_0019</name>
</gene>
<evidence type="ECO:0000313" key="3">
    <source>
        <dbReference type="EMBL" id="QJH96441.1"/>
    </source>
</evidence>
<protein>
    <submittedName>
        <fullName evidence="2">Uncharacterized protein</fullName>
    </submittedName>
</protein>
<evidence type="ECO:0000313" key="1">
    <source>
        <dbReference type="EMBL" id="QJA64160.1"/>
    </source>
</evidence>
<reference evidence="2" key="1">
    <citation type="submission" date="2020-03" db="EMBL/GenBank/DDBJ databases">
        <title>The deep terrestrial virosphere.</title>
        <authorList>
            <person name="Holmfeldt K."/>
            <person name="Nilsson E."/>
            <person name="Simone D."/>
            <person name="Lopez-Fernandez M."/>
            <person name="Wu X."/>
            <person name="de Brujin I."/>
            <person name="Lundin D."/>
            <person name="Andersson A."/>
            <person name="Bertilsson S."/>
            <person name="Dopson M."/>
        </authorList>
    </citation>
    <scope>NUCLEOTIDE SEQUENCE</scope>
    <source>
        <strain evidence="2">MM415A00402</strain>
        <strain evidence="1">MM415B00534</strain>
        <strain evidence="3">TM448B00727</strain>
    </source>
</reference>
<accession>A0A6M3KKD4</accession>
<dbReference type="EMBL" id="MT142488">
    <property type="protein sequence ID" value="QJA82466.1"/>
    <property type="molecule type" value="Genomic_DNA"/>
</dbReference>
<dbReference type="EMBL" id="MT141514">
    <property type="protein sequence ID" value="QJA64160.1"/>
    <property type="molecule type" value="Genomic_DNA"/>
</dbReference>
<organism evidence="2">
    <name type="scientific">viral metagenome</name>
    <dbReference type="NCBI Taxonomy" id="1070528"/>
    <lineage>
        <taxon>unclassified sequences</taxon>
        <taxon>metagenomes</taxon>
        <taxon>organismal metagenomes</taxon>
    </lineage>
</organism>
<dbReference type="EMBL" id="MT144651">
    <property type="protein sequence ID" value="QJH96441.1"/>
    <property type="molecule type" value="Genomic_DNA"/>
</dbReference>